<protein>
    <submittedName>
        <fullName evidence="2">Uncharacterized protein</fullName>
    </submittedName>
</protein>
<proteinExistence type="predicted"/>
<evidence type="ECO:0000256" key="1">
    <source>
        <dbReference type="SAM" id="MobiDB-lite"/>
    </source>
</evidence>
<organism evidence="2 3">
    <name type="scientific">Orchesella dallaii</name>
    <dbReference type="NCBI Taxonomy" id="48710"/>
    <lineage>
        <taxon>Eukaryota</taxon>
        <taxon>Metazoa</taxon>
        <taxon>Ecdysozoa</taxon>
        <taxon>Arthropoda</taxon>
        <taxon>Hexapoda</taxon>
        <taxon>Collembola</taxon>
        <taxon>Entomobryomorpha</taxon>
        <taxon>Entomobryoidea</taxon>
        <taxon>Orchesellidae</taxon>
        <taxon>Orchesellinae</taxon>
        <taxon>Orchesella</taxon>
    </lineage>
</organism>
<dbReference type="EMBL" id="CAXLJM020000003">
    <property type="protein sequence ID" value="CAL8069025.1"/>
    <property type="molecule type" value="Genomic_DNA"/>
</dbReference>
<comment type="caution">
    <text evidence="2">The sequence shown here is derived from an EMBL/GenBank/DDBJ whole genome shotgun (WGS) entry which is preliminary data.</text>
</comment>
<dbReference type="Proteomes" id="UP001642540">
    <property type="component" value="Unassembled WGS sequence"/>
</dbReference>
<gene>
    <name evidence="2" type="ORF">ODALV1_LOCUS578</name>
</gene>
<evidence type="ECO:0000313" key="3">
    <source>
        <dbReference type="Proteomes" id="UP001642540"/>
    </source>
</evidence>
<reference evidence="2 3" key="1">
    <citation type="submission" date="2024-08" db="EMBL/GenBank/DDBJ databases">
        <authorList>
            <person name="Cucini C."/>
            <person name="Frati F."/>
        </authorList>
    </citation>
    <scope>NUCLEOTIDE SEQUENCE [LARGE SCALE GENOMIC DNA]</scope>
</reference>
<keyword evidence="3" id="KW-1185">Reference proteome</keyword>
<feature type="region of interest" description="Disordered" evidence="1">
    <location>
        <begin position="141"/>
        <end position="172"/>
    </location>
</feature>
<sequence>MVEMRGIEPRAFRKPVSFEQVGNDLGIHPPKCTLNYICGLRELYKESVKAQQEKSANEEEIPNNQKTNNFLTNSLSLWFRTNDRENPYYKEVLLSEINKEHSESRDHSLVLVKQAQAKFGAHPKYVACEFSECLNQLQASNYDETEEESESGELRNETETETNQYTEVASESKTEQDIIQKRIWNKVTLQQQ</sequence>
<name>A0ABP1PJ36_9HEXA</name>
<evidence type="ECO:0000313" key="2">
    <source>
        <dbReference type="EMBL" id="CAL8069025.1"/>
    </source>
</evidence>
<accession>A0ABP1PJ36</accession>